<evidence type="ECO:0008006" key="2">
    <source>
        <dbReference type="Google" id="ProtNLM"/>
    </source>
</evidence>
<reference evidence="1" key="1">
    <citation type="journal article" date="2013" name="Environ. Microbiol.">
        <title>Microbiota from the distal guts of lean and obese adolescents exhibit partial functional redundancy besides clear differences in community structure.</title>
        <authorList>
            <person name="Ferrer M."/>
            <person name="Ruiz A."/>
            <person name="Lanza F."/>
            <person name="Haange S.B."/>
            <person name="Oberbach A."/>
            <person name="Till H."/>
            <person name="Bargiela R."/>
            <person name="Campoy C."/>
            <person name="Segura M.T."/>
            <person name="Richter M."/>
            <person name="von Bergen M."/>
            <person name="Seifert J."/>
            <person name="Suarez A."/>
        </authorList>
    </citation>
    <scope>NUCLEOTIDE SEQUENCE</scope>
</reference>
<dbReference type="Gene3D" id="1.10.10.1150">
    <property type="entry name" value="Coenzyme PQQ synthesis protein D (PqqD)"/>
    <property type="match status" value="1"/>
</dbReference>
<name>K1STN0_9ZZZZ</name>
<gene>
    <name evidence="1" type="ORF">OBE_10637</name>
</gene>
<dbReference type="AlphaFoldDB" id="K1STN0"/>
<organism evidence="1">
    <name type="scientific">human gut metagenome</name>
    <dbReference type="NCBI Taxonomy" id="408170"/>
    <lineage>
        <taxon>unclassified sequences</taxon>
        <taxon>metagenomes</taxon>
        <taxon>organismal metagenomes</taxon>
    </lineage>
</organism>
<dbReference type="InterPro" id="IPR041881">
    <property type="entry name" value="PqqD_sf"/>
</dbReference>
<evidence type="ECO:0000313" key="1">
    <source>
        <dbReference type="EMBL" id="EKC57240.1"/>
    </source>
</evidence>
<proteinExistence type="predicted"/>
<dbReference type="EMBL" id="AJWZ01007321">
    <property type="protein sequence ID" value="EKC57240.1"/>
    <property type="molecule type" value="Genomic_DNA"/>
</dbReference>
<dbReference type="InterPro" id="IPR008792">
    <property type="entry name" value="PQQD"/>
</dbReference>
<sequence>MKIKDGFMLSGVAGSYVVVPVGAVQADFTGMITLNPVGAFLWGKLEKETTRDELLKSVLSQYDTDEKTAAQDIDRYLEKLRKNGLLEE</sequence>
<dbReference type="Pfam" id="PF05402">
    <property type="entry name" value="PqqD"/>
    <property type="match status" value="1"/>
</dbReference>
<comment type="caution">
    <text evidence="1">The sequence shown here is derived from an EMBL/GenBank/DDBJ whole genome shotgun (WGS) entry which is preliminary data.</text>
</comment>
<accession>K1STN0</accession>
<protein>
    <recommendedName>
        <fullName evidence="2">Coenzyme PQQ synthesis protein D (PqqD)</fullName>
    </recommendedName>
</protein>